<dbReference type="InterPro" id="IPR036236">
    <property type="entry name" value="Znf_C2H2_sf"/>
</dbReference>
<gene>
    <name evidence="8 9" type="primary">ZNF507</name>
</gene>
<keyword evidence="3 5" id="KW-0863">Zinc-finger</keyword>
<dbReference type="RefSeq" id="XP_033796262.1">
    <property type="nucleotide sequence ID" value="XM_033940371.1"/>
</dbReference>
<dbReference type="SMART" id="SM00355">
    <property type="entry name" value="ZnF_C2H2"/>
    <property type="match status" value="10"/>
</dbReference>
<evidence type="ECO:0000259" key="6">
    <source>
        <dbReference type="PROSITE" id="PS50157"/>
    </source>
</evidence>
<organism evidence="7 8">
    <name type="scientific">Geotrypetes seraphini</name>
    <name type="common">Gaboon caecilian</name>
    <name type="synonym">Caecilia seraphini</name>
    <dbReference type="NCBI Taxonomy" id="260995"/>
    <lineage>
        <taxon>Eukaryota</taxon>
        <taxon>Metazoa</taxon>
        <taxon>Chordata</taxon>
        <taxon>Craniata</taxon>
        <taxon>Vertebrata</taxon>
        <taxon>Euteleostomi</taxon>
        <taxon>Amphibia</taxon>
        <taxon>Gymnophiona</taxon>
        <taxon>Geotrypetes</taxon>
    </lineage>
</organism>
<dbReference type="PANTHER" id="PTHR24403">
    <property type="entry name" value="ZINC FINGER PROTEIN"/>
    <property type="match status" value="1"/>
</dbReference>
<dbReference type="OrthoDB" id="10066771at2759"/>
<accession>A0A6P8QA07</accession>
<dbReference type="InterPro" id="IPR013087">
    <property type="entry name" value="Znf_C2H2_type"/>
</dbReference>
<evidence type="ECO:0000256" key="3">
    <source>
        <dbReference type="ARBA" id="ARBA00022771"/>
    </source>
</evidence>
<evidence type="ECO:0000313" key="9">
    <source>
        <dbReference type="RefSeq" id="XP_033796263.1"/>
    </source>
</evidence>
<evidence type="ECO:0000256" key="1">
    <source>
        <dbReference type="ARBA" id="ARBA00022723"/>
    </source>
</evidence>
<dbReference type="FunFam" id="3.30.160.60:FF:000884">
    <property type="entry name" value="Zinc finger protein 507"/>
    <property type="match status" value="1"/>
</dbReference>
<feature type="domain" description="C2H2-type" evidence="6">
    <location>
        <begin position="644"/>
        <end position="671"/>
    </location>
</feature>
<protein>
    <submittedName>
        <fullName evidence="8 9">Zinc finger protein 507 isoform X1</fullName>
    </submittedName>
</protein>
<evidence type="ECO:0000256" key="5">
    <source>
        <dbReference type="PROSITE-ProRule" id="PRU00042"/>
    </source>
</evidence>
<keyword evidence="1" id="KW-0479">Metal-binding</keyword>
<dbReference type="GO" id="GO:0005634">
    <property type="term" value="C:nucleus"/>
    <property type="evidence" value="ECO:0007669"/>
    <property type="project" value="TreeGrafter"/>
</dbReference>
<sequence>MEDGRGVAVLVPNIEGQEALLISETIIDPALASTEDQKNCKTTDPIIHVIQKLSKIVETEKMGRCLYVGRKRAYPESMLLAQGTHSVAEIPAKTTVLSAFTKKTNEDLESNHYEKECLSPDNKKVVCYQCSLCKFISPSFDLLKEHIKQHSQPDEVIFMCSECQLTSTSQEKLVVHIRNHYENDKNPIQVAVQPQKDLNLSNLTEQGQEEGNDKMGCNQSGNVAVLQSDALSSVGRRKWYTSEGYGMYRCLICSYTCGQQRMLKTHAWKHAGEVDCSYPIFEEEHEPASLPDSTVAHIPHEGEAVVLSVENHKTGGRGCQSLQLPMCGSRHLNCGSFPTEASVKKIEGLGQLDLPITSVEELVRQETIYIEQDHLLADSLLSSAQKIISCSQNKKGHINVIVERLPSAEETALEKPFLMNCDRKTEKNCIPEELQVVCEKSEEVFHVDKSTVAFEEVIIDWSEPQEQERHLNSNTSVAADENAPPVRRRTNSESLRLHSLAAEALVTMPIRAAELTRSNFRAITEGSSPDPDTGQVDLNYIPHPKMASSIRNISDEVHSLNQSNSEFVAHQKEKPELSDVPVKMGISMSLLTVIEKLRERTDQNTTDEDILKELQDNAQCQPSSDAVLPENNLIEYIPDVDRPFRCRLCHYSSSNKGYIKQHLRVHRQREPYQCPICEHKADNSKELENHMINHCKTRMYHCKQCVESFYYKSQLRNHERDQHSLSDVLSTITSNEPITSSDAVEDKCMPEGNKSSVQKMYRCDVCDYTSTTYVGVRNHRRIHNSDKPYRCRVCDFATTNMNSLKCHMRRHPEEHQAVQLMEQYKCCLCGYVCSHPPSLKSHMWKHASDQNYNYEQVNKAINDAISQSSRVEEDLQDNTLQEVTDEKPDPIFASSENVVPFSEVLNQTIGEVAAPDENQKLNPTRNTSCGVDKTSSQSRPGMEYCVLLFCCCICGFESTSKEHLMDHMKEHEGEIINIILKKDSLSSQGTS</sequence>
<dbReference type="GO" id="GO:0008270">
    <property type="term" value="F:zinc ion binding"/>
    <property type="evidence" value="ECO:0007669"/>
    <property type="project" value="UniProtKB-KW"/>
</dbReference>
<keyword evidence="7" id="KW-1185">Reference proteome</keyword>
<dbReference type="Proteomes" id="UP000515159">
    <property type="component" value="Chromosome 4"/>
</dbReference>
<dbReference type="PROSITE" id="PS00028">
    <property type="entry name" value="ZINC_FINGER_C2H2_1"/>
    <property type="match status" value="3"/>
</dbReference>
<feature type="domain" description="C2H2-type" evidence="6">
    <location>
        <begin position="700"/>
        <end position="724"/>
    </location>
</feature>
<keyword evidence="2" id="KW-0677">Repeat</keyword>
<dbReference type="RefSeq" id="XP_033796263.1">
    <property type="nucleotide sequence ID" value="XM_033940372.1"/>
</dbReference>
<feature type="domain" description="C2H2-type" evidence="6">
    <location>
        <begin position="248"/>
        <end position="275"/>
    </location>
</feature>
<dbReference type="GO" id="GO:0045944">
    <property type="term" value="P:positive regulation of transcription by RNA polymerase II"/>
    <property type="evidence" value="ECO:0007669"/>
    <property type="project" value="TreeGrafter"/>
</dbReference>
<dbReference type="GeneID" id="117358756"/>
<feature type="domain" description="C2H2-type" evidence="6">
    <location>
        <begin position="761"/>
        <end position="788"/>
    </location>
</feature>
<evidence type="ECO:0000256" key="2">
    <source>
        <dbReference type="ARBA" id="ARBA00022737"/>
    </source>
</evidence>
<dbReference type="PROSITE" id="PS50157">
    <property type="entry name" value="ZINC_FINGER_C2H2_2"/>
    <property type="match status" value="8"/>
</dbReference>
<evidence type="ECO:0000313" key="8">
    <source>
        <dbReference type="RefSeq" id="XP_033796262.1"/>
    </source>
</evidence>
<feature type="domain" description="C2H2-type" evidence="6">
    <location>
        <begin position="949"/>
        <end position="976"/>
    </location>
</feature>
<keyword evidence="4" id="KW-0862">Zinc</keyword>
<feature type="domain" description="C2H2-type" evidence="6">
    <location>
        <begin position="789"/>
        <end position="816"/>
    </location>
</feature>
<evidence type="ECO:0000256" key="4">
    <source>
        <dbReference type="ARBA" id="ARBA00022833"/>
    </source>
</evidence>
<feature type="domain" description="C2H2-type" evidence="6">
    <location>
        <begin position="158"/>
        <end position="185"/>
    </location>
</feature>
<dbReference type="AlphaFoldDB" id="A0A6P8QA07"/>
<evidence type="ECO:0000313" key="7">
    <source>
        <dbReference type="Proteomes" id="UP000515159"/>
    </source>
</evidence>
<dbReference type="CTD" id="22847"/>
<dbReference type="InterPro" id="IPR050688">
    <property type="entry name" value="Zinc_finger/UBP_domain"/>
</dbReference>
<reference evidence="8 9" key="1">
    <citation type="submission" date="2025-04" db="UniProtKB">
        <authorList>
            <consortium name="RefSeq"/>
        </authorList>
    </citation>
    <scope>IDENTIFICATION</scope>
</reference>
<proteinExistence type="predicted"/>
<dbReference type="SUPFAM" id="SSF57667">
    <property type="entry name" value="beta-beta-alpha zinc fingers"/>
    <property type="match status" value="3"/>
</dbReference>
<dbReference type="KEGG" id="gsh:117358756"/>
<name>A0A6P8QA07_GEOSA</name>
<dbReference type="PANTHER" id="PTHR24403:SF74">
    <property type="entry name" value="ZINC FINGER PROTEIN 507"/>
    <property type="match status" value="1"/>
</dbReference>
<dbReference type="Gene3D" id="3.30.160.60">
    <property type="entry name" value="Classic Zinc Finger"/>
    <property type="match status" value="4"/>
</dbReference>
<feature type="domain" description="C2H2-type" evidence="6">
    <location>
        <begin position="824"/>
        <end position="851"/>
    </location>
</feature>